<evidence type="ECO:0000313" key="3">
    <source>
        <dbReference type="Proteomes" id="UP000467700"/>
    </source>
</evidence>
<dbReference type="Proteomes" id="UP000467700">
    <property type="component" value="Unassembled WGS sequence"/>
</dbReference>
<dbReference type="EMBL" id="CACVBS010000028">
    <property type="protein sequence ID" value="CAA7260075.1"/>
    <property type="molecule type" value="Genomic_DNA"/>
</dbReference>
<gene>
    <name evidence="2" type="ORF">AAE3_LOCUS1884</name>
</gene>
<proteinExistence type="predicted"/>
<name>A0A8S0VQI3_CYCAE</name>
<protein>
    <submittedName>
        <fullName evidence="2">Uncharacterized protein</fullName>
    </submittedName>
</protein>
<feature type="region of interest" description="Disordered" evidence="1">
    <location>
        <begin position="495"/>
        <end position="521"/>
    </location>
</feature>
<comment type="caution">
    <text evidence="2">The sequence shown here is derived from an EMBL/GenBank/DDBJ whole genome shotgun (WGS) entry which is preliminary data.</text>
</comment>
<accession>A0A8S0VQI3</accession>
<feature type="compositionally biased region" description="Low complexity" evidence="1">
    <location>
        <begin position="445"/>
        <end position="454"/>
    </location>
</feature>
<keyword evidence="3" id="KW-1185">Reference proteome</keyword>
<sequence>MFSFPKITFNTSPFQRSSKKSRRNTSYDALKSGSSRKMTRRAVTCKSTIEASIDASSTSPTSSHRLSHDDRVGRKRQGDKGKGVSKHDLESMSESARIAHNYRSAMNREDQGASRLAGVPRSSQLVHPSIDNASCSTPCSSMCTEATEPLVVGSPSQRLHDIDMLCSVSPVIVDNRQEGPNPQDILYPYRWTPHNIVFDSHCPEVAPHIVITPPTTGDWLQAAQVAESNRAPLQLYSHLPVPPFYGSTCRMHTYDELMALFHPSPAEAQPEPQPELHPTAECSYYEANPLPQCVFKHAAFQKWIESTEQERLSCFMRRVVLATQRRLFKVTAEAASLKARGLRARYDMPGFCETFEHPYKWVDSIHVILACYPTGVHYVPSPSPFSVPHILIHEAPPNDPSIVAANGTPIQVDDGGDTLVVLSSRRTIVTYVNDAQCIPDEDSRSSYSTSSVESAGPETPTELQSVTSGYFDEAVGNGDISEFDYSQYAVLVASEDFQRPGSPTPDSPPRSKFYIEEDDDELPSIDDEWYTSIIDRTQ</sequence>
<dbReference type="OrthoDB" id="2649950at2759"/>
<feature type="compositionally biased region" description="Polar residues" evidence="1">
    <location>
        <begin position="24"/>
        <end position="36"/>
    </location>
</feature>
<organism evidence="2 3">
    <name type="scientific">Cyclocybe aegerita</name>
    <name type="common">Black poplar mushroom</name>
    <name type="synonym">Agrocybe aegerita</name>
    <dbReference type="NCBI Taxonomy" id="1973307"/>
    <lineage>
        <taxon>Eukaryota</taxon>
        <taxon>Fungi</taxon>
        <taxon>Dikarya</taxon>
        <taxon>Basidiomycota</taxon>
        <taxon>Agaricomycotina</taxon>
        <taxon>Agaricomycetes</taxon>
        <taxon>Agaricomycetidae</taxon>
        <taxon>Agaricales</taxon>
        <taxon>Agaricineae</taxon>
        <taxon>Bolbitiaceae</taxon>
        <taxon>Cyclocybe</taxon>
    </lineage>
</organism>
<evidence type="ECO:0000256" key="1">
    <source>
        <dbReference type="SAM" id="MobiDB-lite"/>
    </source>
</evidence>
<evidence type="ECO:0000313" key="2">
    <source>
        <dbReference type="EMBL" id="CAA7260075.1"/>
    </source>
</evidence>
<reference evidence="2 3" key="1">
    <citation type="submission" date="2020-01" db="EMBL/GenBank/DDBJ databases">
        <authorList>
            <person name="Gupta K D."/>
        </authorList>
    </citation>
    <scope>NUCLEOTIDE SEQUENCE [LARGE SCALE GENOMIC DNA]</scope>
</reference>
<feature type="compositionally biased region" description="Low complexity" evidence="1">
    <location>
        <begin position="52"/>
        <end position="64"/>
    </location>
</feature>
<dbReference type="AlphaFoldDB" id="A0A8S0VQI3"/>
<feature type="region of interest" description="Disordered" evidence="1">
    <location>
        <begin position="1"/>
        <end position="94"/>
    </location>
</feature>
<feature type="compositionally biased region" description="Basic and acidic residues" evidence="1">
    <location>
        <begin position="66"/>
        <end position="90"/>
    </location>
</feature>
<feature type="region of interest" description="Disordered" evidence="1">
    <location>
        <begin position="440"/>
        <end position="463"/>
    </location>
</feature>